<dbReference type="GO" id="GO:0005737">
    <property type="term" value="C:cytoplasm"/>
    <property type="evidence" value="ECO:0007669"/>
    <property type="project" value="TreeGrafter"/>
</dbReference>
<dbReference type="InParanoid" id="C1DYG0"/>
<evidence type="ECO:0000256" key="3">
    <source>
        <dbReference type="ARBA" id="ARBA00022692"/>
    </source>
</evidence>
<evidence type="ECO:0000313" key="11">
    <source>
        <dbReference type="Proteomes" id="UP000002009"/>
    </source>
</evidence>
<feature type="domain" description="SPX" evidence="9">
    <location>
        <begin position="1"/>
        <end position="191"/>
    </location>
</feature>
<feature type="transmembrane region" description="Helical" evidence="7">
    <location>
        <begin position="398"/>
        <end position="418"/>
    </location>
</feature>
<dbReference type="RefSeq" id="XP_002500162.1">
    <property type="nucleotide sequence ID" value="XM_002500116.1"/>
</dbReference>
<feature type="transmembrane region" description="Helical" evidence="7">
    <location>
        <begin position="524"/>
        <end position="548"/>
    </location>
</feature>
<comment type="subcellular location">
    <subcellularLocation>
        <location evidence="1">Membrane</location>
        <topology evidence="1">Multi-pass membrane protein</topology>
    </subcellularLocation>
</comment>
<dbReference type="AlphaFoldDB" id="C1DYG0"/>
<feature type="transmembrane region" description="Helical" evidence="7">
    <location>
        <begin position="813"/>
        <end position="835"/>
    </location>
</feature>
<feature type="region of interest" description="Disordered" evidence="6">
    <location>
        <begin position="247"/>
        <end position="312"/>
    </location>
</feature>
<evidence type="ECO:0008006" key="12">
    <source>
        <dbReference type="Google" id="ProtNLM"/>
    </source>
</evidence>
<dbReference type="InterPro" id="IPR004342">
    <property type="entry name" value="EXS_C"/>
</dbReference>
<name>C1DYG0_MICCC</name>
<keyword evidence="3 7" id="KW-0812">Transmembrane</keyword>
<evidence type="ECO:0000256" key="7">
    <source>
        <dbReference type="SAM" id="Phobius"/>
    </source>
</evidence>
<dbReference type="EMBL" id="CP001323">
    <property type="protein sequence ID" value="ACO61420.1"/>
    <property type="molecule type" value="Genomic_DNA"/>
</dbReference>
<keyword evidence="5 7" id="KW-0472">Membrane</keyword>
<dbReference type="GeneID" id="8241353"/>
<organism evidence="10 11">
    <name type="scientific">Micromonas commoda (strain RCC299 / NOUM17 / CCMP2709)</name>
    <name type="common">Picoplanktonic green alga</name>
    <dbReference type="NCBI Taxonomy" id="296587"/>
    <lineage>
        <taxon>Eukaryota</taxon>
        <taxon>Viridiplantae</taxon>
        <taxon>Chlorophyta</taxon>
        <taxon>Mamiellophyceae</taxon>
        <taxon>Mamiellales</taxon>
        <taxon>Mamiellaceae</taxon>
        <taxon>Micromonas</taxon>
    </lineage>
</organism>
<dbReference type="CDD" id="cd14447">
    <property type="entry name" value="SPX"/>
    <property type="match status" value="1"/>
</dbReference>
<dbReference type="GO" id="GO:0016020">
    <property type="term" value="C:membrane"/>
    <property type="evidence" value="ECO:0007669"/>
    <property type="project" value="UniProtKB-SubCell"/>
</dbReference>
<sequence length="920" mass="100821">MRFGRHLKEQQIHGYEKDVIHYDTLKKAIKTQLLARWGISDDHAERNDRGRDDDVDSVEEALLESARAEDGGESHRAAFFDAFGSEIRRVSERYDATCARLREKVAALLAEASRPPVLENMSVLAPDTPTGLGTAHSRSQHDDRVDRAFRHVYHEITIARHVVSLNYTGLRKIAKKYLKKSAKAAHLLAHAVGTDEHVVDETLRDETRELLSVISEVTEAMGHANGGVGGAAREDEVGRTAGVGIGIERGAVGDGDGDAAGGGSGGEGGNVDSDDDGASHRRRSDVESGSRRRAAAHVAAHSHHSGSLLGSPSRTIYRASAAAAEADVRERLRELPCNRGDEPAKLETELERAYTKLLGLDEDEASTGGGGGGGGGADVARRRLRLIERPAPPAAGQLSSFAFGAGAIAAFALLVMWIQPVTTRGHDCPRCLQYFQASLPAFRLAAIPVVWLWCWAGVTRACGAHYINYRFLLEVSLEEEAGWHWNAAIAAVLTAGWLTVFALFTACVRFGIDPLVPGSDLSPAYYPLGLLVFVILILTFPPSTIFAVGRTAANKSGGWSSSGDSSGDSFAAKTRRVMRIFNPRARASLLRSIAHMAIAPFGPPIRFRDNLVADVACSMVRCLVDGVTTARFFFTGEYEKRKPSLAEDLGPTSPVITAIPYWIRLQQCVRRFYDSQRGSRERIEHVINAGKYATSLVSIGLASVGRYSAIDGPFWSDPGRVAWISCLFIGALYSFAWDVVMDWGLVEVSLATDGSNAESTRWRFPVFPLKIRWKTTRDRVFRSTWFYAWAMCSNLVGRFAWAVTITPHMNRGVFFIFSGLTNEGLATLVAVVELLRRAQWTFLRLENEYLNNAAHYRSVVAAPMLLDDAWSERWDAEWRFEREEAEASRTTAAVYAVMGANAGMALAVIGVFYLVYSGDF</sequence>
<dbReference type="Proteomes" id="UP000002009">
    <property type="component" value="Chromosome 2"/>
</dbReference>
<dbReference type="KEGG" id="mis:MICPUN_55955"/>
<gene>
    <name evidence="10" type="ORF">MICPUN_55955</name>
</gene>
<evidence type="ECO:0000256" key="1">
    <source>
        <dbReference type="ARBA" id="ARBA00004141"/>
    </source>
</evidence>
<feature type="domain" description="EXS" evidence="8">
    <location>
        <begin position="644"/>
        <end position="876"/>
    </location>
</feature>
<reference evidence="10 11" key="1">
    <citation type="journal article" date="2009" name="Science">
        <title>Green evolution and dynamic adaptations revealed by genomes of the marine picoeukaryotes Micromonas.</title>
        <authorList>
            <person name="Worden A.Z."/>
            <person name="Lee J.H."/>
            <person name="Mock T."/>
            <person name="Rouze P."/>
            <person name="Simmons M.P."/>
            <person name="Aerts A.L."/>
            <person name="Allen A.E."/>
            <person name="Cuvelier M.L."/>
            <person name="Derelle E."/>
            <person name="Everett M.V."/>
            <person name="Foulon E."/>
            <person name="Grimwood J."/>
            <person name="Gundlach H."/>
            <person name="Henrissat B."/>
            <person name="Napoli C."/>
            <person name="McDonald S.M."/>
            <person name="Parker M.S."/>
            <person name="Rombauts S."/>
            <person name="Salamov A."/>
            <person name="Von Dassow P."/>
            <person name="Badger J.H."/>
            <person name="Coutinho P.M."/>
            <person name="Demir E."/>
            <person name="Dubchak I."/>
            <person name="Gentemann C."/>
            <person name="Eikrem W."/>
            <person name="Gready J.E."/>
            <person name="John U."/>
            <person name="Lanier W."/>
            <person name="Lindquist E.A."/>
            <person name="Lucas S."/>
            <person name="Mayer K.F."/>
            <person name="Moreau H."/>
            <person name="Not F."/>
            <person name="Otillar R."/>
            <person name="Panaud O."/>
            <person name="Pangilinan J."/>
            <person name="Paulsen I."/>
            <person name="Piegu B."/>
            <person name="Poliakov A."/>
            <person name="Robbens S."/>
            <person name="Schmutz J."/>
            <person name="Toulza E."/>
            <person name="Wyss T."/>
            <person name="Zelensky A."/>
            <person name="Zhou K."/>
            <person name="Armbrust E.V."/>
            <person name="Bhattacharya D."/>
            <person name="Goodenough U.W."/>
            <person name="Van de Peer Y."/>
            <person name="Grigoriev I.V."/>
        </authorList>
    </citation>
    <scope>NUCLEOTIDE SEQUENCE [LARGE SCALE GENOMIC DNA]</scope>
    <source>
        <strain evidence="11">RCC299 / NOUM17</strain>
    </source>
</reference>
<accession>C1DYG0</accession>
<feature type="compositionally biased region" description="Basic residues" evidence="6">
    <location>
        <begin position="291"/>
        <end position="304"/>
    </location>
</feature>
<evidence type="ECO:0000256" key="4">
    <source>
        <dbReference type="ARBA" id="ARBA00022989"/>
    </source>
</evidence>
<evidence type="ECO:0000256" key="2">
    <source>
        <dbReference type="ARBA" id="ARBA00009665"/>
    </source>
</evidence>
<keyword evidence="4 7" id="KW-1133">Transmembrane helix</keyword>
<protein>
    <recommendedName>
        <fullName evidence="12">EXS domain-containing protein</fullName>
    </recommendedName>
</protein>
<feature type="compositionally biased region" description="Gly residues" evidence="6">
    <location>
        <begin position="247"/>
        <end position="269"/>
    </location>
</feature>
<evidence type="ECO:0000256" key="6">
    <source>
        <dbReference type="SAM" id="MobiDB-lite"/>
    </source>
</evidence>
<proteinExistence type="inferred from homology"/>
<dbReference type="PROSITE" id="PS51380">
    <property type="entry name" value="EXS"/>
    <property type="match status" value="1"/>
</dbReference>
<feature type="transmembrane region" description="Helical" evidence="7">
    <location>
        <begin position="780"/>
        <end position="801"/>
    </location>
</feature>
<evidence type="ECO:0000313" key="10">
    <source>
        <dbReference type="EMBL" id="ACO61420.1"/>
    </source>
</evidence>
<dbReference type="InterPro" id="IPR004331">
    <property type="entry name" value="SPX_dom"/>
</dbReference>
<dbReference type="PANTHER" id="PTHR10783">
    <property type="entry name" value="XENOTROPIC AND POLYTROPIC RETROVIRUS RECEPTOR 1-RELATED"/>
    <property type="match status" value="1"/>
</dbReference>
<dbReference type="eggNOG" id="KOG1162">
    <property type="taxonomic scope" value="Eukaryota"/>
</dbReference>
<feature type="transmembrane region" description="Helical" evidence="7">
    <location>
        <begin position="892"/>
        <end position="916"/>
    </location>
</feature>
<dbReference type="OrthoDB" id="2159384at2759"/>
<evidence type="ECO:0000259" key="9">
    <source>
        <dbReference type="PROSITE" id="PS51382"/>
    </source>
</evidence>
<dbReference type="PROSITE" id="PS51382">
    <property type="entry name" value="SPX"/>
    <property type="match status" value="1"/>
</dbReference>
<evidence type="ECO:0000256" key="5">
    <source>
        <dbReference type="ARBA" id="ARBA00023136"/>
    </source>
</evidence>
<comment type="similarity">
    <text evidence="2">Belongs to the SYG1 (TC 2.A.94) family.</text>
</comment>
<keyword evidence="11" id="KW-1185">Reference proteome</keyword>
<feature type="transmembrane region" description="Helical" evidence="7">
    <location>
        <begin position="488"/>
        <end position="512"/>
    </location>
</feature>
<dbReference type="Pfam" id="PF03124">
    <property type="entry name" value="EXS"/>
    <property type="match status" value="1"/>
</dbReference>
<evidence type="ECO:0000259" key="8">
    <source>
        <dbReference type="PROSITE" id="PS51380"/>
    </source>
</evidence>